<dbReference type="InterPro" id="IPR001547">
    <property type="entry name" value="Glyco_hydro_5"/>
</dbReference>
<keyword evidence="12" id="KW-1185">Reference proteome</keyword>
<dbReference type="PROSITE" id="PS00659">
    <property type="entry name" value="GLYCOSYL_HYDROL_F5"/>
    <property type="match status" value="1"/>
</dbReference>
<dbReference type="Gene3D" id="3.20.20.80">
    <property type="entry name" value="Glycosidases"/>
    <property type="match status" value="1"/>
</dbReference>
<protein>
    <recommendedName>
        <fullName evidence="7">Endoglucanase</fullName>
        <ecNumber evidence="7">3.2.1.4</ecNumber>
    </recommendedName>
</protein>
<evidence type="ECO:0000256" key="3">
    <source>
        <dbReference type="ARBA" id="ARBA00023001"/>
    </source>
</evidence>
<evidence type="ECO:0000256" key="8">
    <source>
        <dbReference type="SAM" id="MobiDB-lite"/>
    </source>
</evidence>
<dbReference type="InterPro" id="IPR001919">
    <property type="entry name" value="CBD2"/>
</dbReference>
<dbReference type="InterPro" id="IPR008965">
    <property type="entry name" value="CBM2/CBM3_carb-bd_dom_sf"/>
</dbReference>
<dbReference type="InterPro" id="IPR018087">
    <property type="entry name" value="Glyco_hydro_5_CS"/>
</dbReference>
<evidence type="ECO:0000313" key="11">
    <source>
        <dbReference type="EMBL" id="MCS5715485.1"/>
    </source>
</evidence>
<evidence type="ECO:0000256" key="1">
    <source>
        <dbReference type="ARBA" id="ARBA00000966"/>
    </source>
</evidence>
<organism evidence="11 12">
    <name type="scientific">Herbiconiux gentiana</name>
    <dbReference type="NCBI Taxonomy" id="2970912"/>
    <lineage>
        <taxon>Bacteria</taxon>
        <taxon>Bacillati</taxon>
        <taxon>Actinomycetota</taxon>
        <taxon>Actinomycetes</taxon>
        <taxon>Micrococcales</taxon>
        <taxon>Microbacteriaceae</taxon>
        <taxon>Herbiconiux</taxon>
    </lineage>
</organism>
<dbReference type="SUPFAM" id="SSF51445">
    <property type="entry name" value="(Trans)glycosidases"/>
    <property type="match status" value="1"/>
</dbReference>
<proteinExistence type="inferred from homology"/>
<dbReference type="PROSITE" id="PS51173">
    <property type="entry name" value="CBM2"/>
    <property type="match status" value="1"/>
</dbReference>
<dbReference type="InterPro" id="IPR012291">
    <property type="entry name" value="CBM2_carb-bd_dom_sf"/>
</dbReference>
<dbReference type="Gene3D" id="2.60.40.290">
    <property type="match status" value="1"/>
</dbReference>
<sequence length="566" mass="59282">MSARTRIGRRLAASLVAAALVVVGLVAPGSAAAPAQAATLPGWLHTSGAQIVTASNTPYVVKAAAWFGMETSNCAPHGLWSISLDAGMAQIASMGFNTIRLPFSNECLAQAAPNSINEQVNPGLSSLTVLQLLDRVVARANAYGLNVILDRHRPDSGGQSELWYTGRYSEATWIADWKALATRYKSNPAVIGFDLHNEPHGTACWGCGDASRDWQAAATRAGNAVLAVNPKLLIVVEGVERQTDGSSTWWGGGLAGVASKPVTLSVANRVVYSPHDYPSTVFAQSWFQAADYPANLPAVWEKNWGFIATKKIAPVLLGEFGTKLETSSDQQWLAKLVDYLATKKLSFAYWSFNPNSGDTGGLVRDDWTTPQTAKLTALRPLLGTGTPVPTPTPTPKPTATPTPTATPKPTAMPTPKPTVTPTPTPKPTASPTPKPTATPTPTPKPTNSPSPTPTPKPTATPTPTTPGAPAQATWALQSAWGEGYVADLTITASSPITGWTVTWPDPAVTSITNSWGMTCTAVPKTSITCTGTDWAAAPASGQSVRVGLQVVAAKAPTSPALTLTTR</sequence>
<dbReference type="InterPro" id="IPR017853">
    <property type="entry name" value="GH"/>
</dbReference>
<keyword evidence="6 7" id="KW-0624">Polysaccharide degradation</keyword>
<dbReference type="Pfam" id="PF00553">
    <property type="entry name" value="CBM_2"/>
    <property type="match status" value="1"/>
</dbReference>
<evidence type="ECO:0000313" key="12">
    <source>
        <dbReference type="Proteomes" id="UP001165580"/>
    </source>
</evidence>
<keyword evidence="3 7" id="KW-0136">Cellulose degradation</keyword>
<evidence type="ECO:0000256" key="7">
    <source>
        <dbReference type="RuleBase" id="RU361153"/>
    </source>
</evidence>
<dbReference type="PANTHER" id="PTHR35923">
    <property type="entry name" value="MAJOR EXTRACELLULAR ENDOGLUCANASE"/>
    <property type="match status" value="1"/>
</dbReference>
<feature type="domain" description="CBM2" evidence="10">
    <location>
        <begin position="463"/>
        <end position="566"/>
    </location>
</feature>
<gene>
    <name evidence="11" type="ORF">NVV95_13120</name>
</gene>
<feature type="region of interest" description="Disordered" evidence="8">
    <location>
        <begin position="376"/>
        <end position="469"/>
    </location>
</feature>
<feature type="compositionally biased region" description="Pro residues" evidence="8">
    <location>
        <begin position="388"/>
        <end position="466"/>
    </location>
</feature>
<evidence type="ECO:0000256" key="2">
    <source>
        <dbReference type="ARBA" id="ARBA00022801"/>
    </source>
</evidence>
<feature type="signal peptide" evidence="9">
    <location>
        <begin position="1"/>
        <end position="37"/>
    </location>
</feature>
<dbReference type="Proteomes" id="UP001165580">
    <property type="component" value="Unassembled WGS sequence"/>
</dbReference>
<dbReference type="RefSeq" id="WP_259487001.1">
    <property type="nucleotide sequence ID" value="NZ_JANTEZ010000005.1"/>
</dbReference>
<evidence type="ECO:0000256" key="6">
    <source>
        <dbReference type="ARBA" id="ARBA00023326"/>
    </source>
</evidence>
<dbReference type="EC" id="3.2.1.4" evidence="7"/>
<dbReference type="PANTHER" id="PTHR35923:SF2">
    <property type="entry name" value="ENDOGLUCANASE"/>
    <property type="match status" value="1"/>
</dbReference>
<accession>A0ABT2GJK5</accession>
<comment type="catalytic activity">
    <reaction evidence="1 7">
        <text>Endohydrolysis of (1-&gt;4)-beta-D-glucosidic linkages in cellulose, lichenin and cereal beta-D-glucans.</text>
        <dbReference type="EC" id="3.2.1.4"/>
    </reaction>
</comment>
<keyword evidence="5 7" id="KW-0326">Glycosidase</keyword>
<comment type="similarity">
    <text evidence="7">Belongs to the glycosyl hydrolase 5 (cellulase A) family.</text>
</comment>
<dbReference type="SUPFAM" id="SSF49384">
    <property type="entry name" value="Carbohydrate-binding domain"/>
    <property type="match status" value="1"/>
</dbReference>
<dbReference type="EMBL" id="JANTEZ010000005">
    <property type="protein sequence ID" value="MCS5715485.1"/>
    <property type="molecule type" value="Genomic_DNA"/>
</dbReference>
<evidence type="ECO:0000256" key="4">
    <source>
        <dbReference type="ARBA" id="ARBA00023277"/>
    </source>
</evidence>
<feature type="chain" id="PRO_5046939970" description="Endoglucanase" evidence="9">
    <location>
        <begin position="38"/>
        <end position="566"/>
    </location>
</feature>
<evidence type="ECO:0000256" key="5">
    <source>
        <dbReference type="ARBA" id="ARBA00023295"/>
    </source>
</evidence>
<dbReference type="Pfam" id="PF00150">
    <property type="entry name" value="Cellulase"/>
    <property type="match status" value="1"/>
</dbReference>
<keyword evidence="4 7" id="KW-0119">Carbohydrate metabolism</keyword>
<evidence type="ECO:0000256" key="9">
    <source>
        <dbReference type="SAM" id="SignalP"/>
    </source>
</evidence>
<reference evidence="11" key="1">
    <citation type="submission" date="2022-08" db="EMBL/GenBank/DDBJ databases">
        <authorList>
            <person name="Deng Y."/>
            <person name="Han X.-F."/>
            <person name="Zhang Y.-Q."/>
        </authorList>
    </citation>
    <scope>NUCLEOTIDE SEQUENCE</scope>
    <source>
        <strain evidence="11">CPCC 205716</strain>
    </source>
</reference>
<evidence type="ECO:0000259" key="10">
    <source>
        <dbReference type="PROSITE" id="PS51173"/>
    </source>
</evidence>
<keyword evidence="2 7" id="KW-0378">Hydrolase</keyword>
<keyword evidence="9" id="KW-0732">Signal</keyword>
<dbReference type="SMART" id="SM00637">
    <property type="entry name" value="CBD_II"/>
    <property type="match status" value="1"/>
</dbReference>
<name>A0ABT2GJK5_9MICO</name>
<comment type="caution">
    <text evidence="11">The sequence shown here is derived from an EMBL/GenBank/DDBJ whole genome shotgun (WGS) entry which is preliminary data.</text>
</comment>